<evidence type="ECO:0000313" key="2">
    <source>
        <dbReference type="Proteomes" id="UP000027222"/>
    </source>
</evidence>
<protein>
    <submittedName>
        <fullName evidence="1">Uncharacterized protein</fullName>
    </submittedName>
</protein>
<name>A0A067STB4_GALM3</name>
<gene>
    <name evidence="1" type="ORF">GALMADRAFT_227856</name>
</gene>
<proteinExistence type="predicted"/>
<dbReference type="Proteomes" id="UP000027222">
    <property type="component" value="Unassembled WGS sequence"/>
</dbReference>
<keyword evidence="2" id="KW-1185">Reference proteome</keyword>
<dbReference type="EMBL" id="KL142384">
    <property type="protein sequence ID" value="KDR74141.1"/>
    <property type="molecule type" value="Genomic_DNA"/>
</dbReference>
<reference evidence="2" key="1">
    <citation type="journal article" date="2014" name="Proc. Natl. Acad. Sci. U.S.A.">
        <title>Extensive sampling of basidiomycete genomes demonstrates inadequacy of the white-rot/brown-rot paradigm for wood decay fungi.</title>
        <authorList>
            <person name="Riley R."/>
            <person name="Salamov A.A."/>
            <person name="Brown D.W."/>
            <person name="Nagy L.G."/>
            <person name="Floudas D."/>
            <person name="Held B.W."/>
            <person name="Levasseur A."/>
            <person name="Lombard V."/>
            <person name="Morin E."/>
            <person name="Otillar R."/>
            <person name="Lindquist E.A."/>
            <person name="Sun H."/>
            <person name="LaButti K.M."/>
            <person name="Schmutz J."/>
            <person name="Jabbour D."/>
            <person name="Luo H."/>
            <person name="Baker S.E."/>
            <person name="Pisabarro A.G."/>
            <person name="Walton J.D."/>
            <person name="Blanchette R.A."/>
            <person name="Henrissat B."/>
            <person name="Martin F."/>
            <person name="Cullen D."/>
            <person name="Hibbett D.S."/>
            <person name="Grigoriev I.V."/>
        </authorList>
    </citation>
    <scope>NUCLEOTIDE SEQUENCE [LARGE SCALE GENOMIC DNA]</scope>
    <source>
        <strain evidence="2">CBS 339.88</strain>
    </source>
</reference>
<accession>A0A067STB4</accession>
<dbReference type="HOGENOM" id="CLU_2097045_0_0_1"/>
<dbReference type="AlphaFoldDB" id="A0A067STB4"/>
<organism evidence="1 2">
    <name type="scientific">Galerina marginata (strain CBS 339.88)</name>
    <dbReference type="NCBI Taxonomy" id="685588"/>
    <lineage>
        <taxon>Eukaryota</taxon>
        <taxon>Fungi</taxon>
        <taxon>Dikarya</taxon>
        <taxon>Basidiomycota</taxon>
        <taxon>Agaricomycotina</taxon>
        <taxon>Agaricomycetes</taxon>
        <taxon>Agaricomycetidae</taxon>
        <taxon>Agaricales</taxon>
        <taxon>Agaricineae</taxon>
        <taxon>Strophariaceae</taxon>
        <taxon>Galerina</taxon>
    </lineage>
</organism>
<sequence>MKERLFTRHGRPTLSAYTLPLTTPRLQLDLALTTAQLDPEVGHPEWHSTERQPHHCPHIYRPPSAAPWCGVASRSLGEERAFLGLGMTLHCTSKASGLGQMTNCSHLGPGWPPLSE</sequence>
<evidence type="ECO:0000313" key="1">
    <source>
        <dbReference type="EMBL" id="KDR74141.1"/>
    </source>
</evidence>